<comment type="caution">
    <text evidence="2">The sequence shown here is derived from an EMBL/GenBank/DDBJ whole genome shotgun (WGS) entry which is preliminary data.</text>
</comment>
<feature type="transmembrane region" description="Helical" evidence="1">
    <location>
        <begin position="109"/>
        <end position="129"/>
    </location>
</feature>
<dbReference type="AlphaFoldDB" id="A0A9W7EGM7"/>
<dbReference type="EMBL" id="BRXY01000218">
    <property type="protein sequence ID" value="GMH78168.1"/>
    <property type="molecule type" value="Genomic_DNA"/>
</dbReference>
<evidence type="ECO:0000313" key="2">
    <source>
        <dbReference type="EMBL" id="GMH78168.1"/>
    </source>
</evidence>
<feature type="transmembrane region" description="Helical" evidence="1">
    <location>
        <begin position="268"/>
        <end position="289"/>
    </location>
</feature>
<sequence>MYFSKRGRTLDDEVRRHVFHTNFWNINYGQGGKKTVYDYLMTLAWIANDNELSQQVLTDPGIFALINASVVEINRRRSSVVASAQSIGLDRELEVAQSHMNSKYSVQAAFRETFPFVIASLTTIILYIWAPSGAPVQLCLALLAVFFTFAFTEFAFIREAKIDAQRFKRVAVSFFYSINALNEGEVQSKGHESMLDILMQQENEFKVTIESEEDLSSVLLAYDTIQKYISFRTRFHSGCVGGAIVVNFFTAALYLLSTTFKELTLPVMMQALLVWMSLYLAGTLAYIIYPIIKTSQLLNDEMERWLVEYQLFLCSELSRSCNASHLKSKAGTFKAQLRMIDVKIMQLQVDPRHLKLLGVEATAASLGKFLAAVLGSLLSGLMKQAAEQNQS</sequence>
<keyword evidence="1" id="KW-0812">Transmembrane</keyword>
<dbReference type="Proteomes" id="UP001165085">
    <property type="component" value="Unassembled WGS sequence"/>
</dbReference>
<name>A0A9W7EGM7_9STRA</name>
<feature type="transmembrane region" description="Helical" evidence="1">
    <location>
        <begin position="135"/>
        <end position="157"/>
    </location>
</feature>
<protein>
    <submittedName>
        <fullName evidence="2">Uncharacterized protein</fullName>
    </submittedName>
</protein>
<accession>A0A9W7EGM7</accession>
<organism evidence="2 3">
    <name type="scientific">Triparma strigata</name>
    <dbReference type="NCBI Taxonomy" id="1606541"/>
    <lineage>
        <taxon>Eukaryota</taxon>
        <taxon>Sar</taxon>
        <taxon>Stramenopiles</taxon>
        <taxon>Ochrophyta</taxon>
        <taxon>Bolidophyceae</taxon>
        <taxon>Parmales</taxon>
        <taxon>Triparmaceae</taxon>
        <taxon>Triparma</taxon>
    </lineage>
</organism>
<gene>
    <name evidence="2" type="ORF">TrST_g874</name>
</gene>
<keyword evidence="3" id="KW-1185">Reference proteome</keyword>
<evidence type="ECO:0000313" key="3">
    <source>
        <dbReference type="Proteomes" id="UP001165085"/>
    </source>
</evidence>
<keyword evidence="1" id="KW-0472">Membrane</keyword>
<proteinExistence type="predicted"/>
<reference evidence="3" key="1">
    <citation type="journal article" date="2023" name="Commun. Biol.">
        <title>Genome analysis of Parmales, the sister group of diatoms, reveals the evolutionary specialization of diatoms from phago-mixotrophs to photoautotrophs.</title>
        <authorList>
            <person name="Ban H."/>
            <person name="Sato S."/>
            <person name="Yoshikawa S."/>
            <person name="Yamada K."/>
            <person name="Nakamura Y."/>
            <person name="Ichinomiya M."/>
            <person name="Sato N."/>
            <person name="Blanc-Mathieu R."/>
            <person name="Endo H."/>
            <person name="Kuwata A."/>
            <person name="Ogata H."/>
        </authorList>
    </citation>
    <scope>NUCLEOTIDE SEQUENCE [LARGE SCALE GENOMIC DNA]</scope>
    <source>
        <strain evidence="3">NIES 3701</strain>
    </source>
</reference>
<evidence type="ECO:0000256" key="1">
    <source>
        <dbReference type="SAM" id="Phobius"/>
    </source>
</evidence>
<feature type="transmembrane region" description="Helical" evidence="1">
    <location>
        <begin position="235"/>
        <end position="256"/>
    </location>
</feature>
<keyword evidence="1" id="KW-1133">Transmembrane helix</keyword>